<reference evidence="1 2" key="1">
    <citation type="submission" date="2021-06" db="EMBL/GenBank/DDBJ databases">
        <authorList>
            <person name="Kallberg Y."/>
            <person name="Tangrot J."/>
            <person name="Rosling A."/>
        </authorList>
    </citation>
    <scope>NUCLEOTIDE SEQUENCE [LARGE SCALE GENOMIC DNA]</scope>
    <source>
        <strain evidence="1 2">120-4 pot B 10/14</strain>
    </source>
</reference>
<feature type="non-terminal residue" evidence="1">
    <location>
        <position position="1"/>
    </location>
</feature>
<dbReference type="EMBL" id="CAJVQB010022889">
    <property type="protein sequence ID" value="CAG8800600.1"/>
    <property type="molecule type" value="Genomic_DNA"/>
</dbReference>
<name>A0ABN7VUJ2_GIGMA</name>
<comment type="caution">
    <text evidence="1">The sequence shown here is derived from an EMBL/GenBank/DDBJ whole genome shotgun (WGS) entry which is preliminary data.</text>
</comment>
<dbReference type="Proteomes" id="UP000789901">
    <property type="component" value="Unassembled WGS sequence"/>
</dbReference>
<organism evidence="1 2">
    <name type="scientific">Gigaspora margarita</name>
    <dbReference type="NCBI Taxonomy" id="4874"/>
    <lineage>
        <taxon>Eukaryota</taxon>
        <taxon>Fungi</taxon>
        <taxon>Fungi incertae sedis</taxon>
        <taxon>Mucoromycota</taxon>
        <taxon>Glomeromycotina</taxon>
        <taxon>Glomeromycetes</taxon>
        <taxon>Diversisporales</taxon>
        <taxon>Gigasporaceae</taxon>
        <taxon>Gigaspora</taxon>
    </lineage>
</organism>
<sequence>PPTMNLILKEKALEYQKKIENNSNNLYMTQMMIVASIAIQTMKSYLEKKKVNEYGNKIATCRFK</sequence>
<keyword evidence="2" id="KW-1185">Reference proteome</keyword>
<gene>
    <name evidence="1" type="ORF">GMARGA_LOCUS23003</name>
</gene>
<protein>
    <submittedName>
        <fullName evidence="1">10431_t:CDS:1</fullName>
    </submittedName>
</protein>
<accession>A0ABN7VUJ2</accession>
<evidence type="ECO:0000313" key="1">
    <source>
        <dbReference type="EMBL" id="CAG8800600.1"/>
    </source>
</evidence>
<evidence type="ECO:0000313" key="2">
    <source>
        <dbReference type="Proteomes" id="UP000789901"/>
    </source>
</evidence>
<proteinExistence type="predicted"/>